<feature type="disulfide bond" evidence="9">
    <location>
        <begin position="130"/>
        <end position="140"/>
    </location>
</feature>
<dbReference type="PROSITE" id="PS00420">
    <property type="entry name" value="SRCR_1"/>
    <property type="match status" value="2"/>
</dbReference>
<evidence type="ECO:0000313" key="13">
    <source>
        <dbReference type="Proteomes" id="UP000824219"/>
    </source>
</evidence>
<dbReference type="Pfam" id="PF00244">
    <property type="entry name" value="14-3-3"/>
    <property type="match status" value="1"/>
</dbReference>
<keyword evidence="8" id="KW-0325">Glycoprotein</keyword>
<dbReference type="Gene3D" id="1.20.190.20">
    <property type="entry name" value="14-3-3 domain"/>
    <property type="match status" value="1"/>
</dbReference>
<dbReference type="InterPro" id="IPR001190">
    <property type="entry name" value="SRCR"/>
</dbReference>
<dbReference type="PANTHER" id="PTHR48071">
    <property type="entry name" value="SRCR DOMAIN-CONTAINING PROTEIN"/>
    <property type="match status" value="1"/>
</dbReference>
<dbReference type="SUPFAM" id="SSF56487">
    <property type="entry name" value="SRCR-like"/>
    <property type="match status" value="3"/>
</dbReference>
<dbReference type="Gene3D" id="3.10.250.10">
    <property type="entry name" value="SRCR-like domain"/>
    <property type="match status" value="3"/>
</dbReference>
<dbReference type="PROSITE" id="PS00796">
    <property type="entry name" value="1433_1"/>
    <property type="match status" value="1"/>
</dbReference>
<keyword evidence="6" id="KW-0677">Repeat</keyword>
<dbReference type="FunFam" id="3.10.250.10:FF:000001">
    <property type="entry name" value="Lysyl oxidase 4 isoform X1"/>
    <property type="match status" value="1"/>
</dbReference>
<dbReference type="PROSITE" id="PS50287">
    <property type="entry name" value="SRCR_2"/>
    <property type="match status" value="3"/>
</dbReference>
<reference evidence="12 13" key="1">
    <citation type="submission" date="2021-06" db="EMBL/GenBank/DDBJ databases">
        <title>Chromosome-level genome assembly of the red-tail catfish (Hemibagrus wyckioides).</title>
        <authorList>
            <person name="Shao F."/>
        </authorList>
    </citation>
    <scope>NUCLEOTIDE SEQUENCE [LARGE SCALE GENOMIC DNA]</scope>
    <source>
        <strain evidence="12">EC202008001</strain>
        <tissue evidence="12">Blood</tissue>
    </source>
</reference>
<evidence type="ECO:0000256" key="6">
    <source>
        <dbReference type="ARBA" id="ARBA00022737"/>
    </source>
</evidence>
<gene>
    <name evidence="12" type="ORF">KOW79_022033</name>
</gene>
<comment type="caution">
    <text evidence="12">The sequence shown here is derived from an EMBL/GenBank/DDBJ whole genome shotgun (WGS) entry which is preliminary data.</text>
</comment>
<dbReference type="SMART" id="SM00101">
    <property type="entry name" value="14_3_3"/>
    <property type="match status" value="1"/>
</dbReference>
<evidence type="ECO:0000256" key="8">
    <source>
        <dbReference type="ARBA" id="ARBA00023180"/>
    </source>
</evidence>
<dbReference type="GO" id="GO:0031638">
    <property type="term" value="P:zymogen activation"/>
    <property type="evidence" value="ECO:0007669"/>
    <property type="project" value="TreeGrafter"/>
</dbReference>
<feature type="disulfide bond" evidence="9">
    <location>
        <begin position="414"/>
        <end position="424"/>
    </location>
</feature>
<evidence type="ECO:0000259" key="11">
    <source>
        <dbReference type="PROSITE" id="PS50287"/>
    </source>
</evidence>
<organism evidence="12 13">
    <name type="scientific">Hemibagrus wyckioides</name>
    <dbReference type="NCBI Taxonomy" id="337641"/>
    <lineage>
        <taxon>Eukaryota</taxon>
        <taxon>Metazoa</taxon>
        <taxon>Chordata</taxon>
        <taxon>Craniata</taxon>
        <taxon>Vertebrata</taxon>
        <taxon>Euteleostomi</taxon>
        <taxon>Actinopterygii</taxon>
        <taxon>Neopterygii</taxon>
        <taxon>Teleostei</taxon>
        <taxon>Ostariophysi</taxon>
        <taxon>Siluriformes</taxon>
        <taxon>Bagridae</taxon>
        <taxon>Hemibagrus</taxon>
    </lineage>
</organism>
<dbReference type="PROSITE" id="PS00797">
    <property type="entry name" value="1433_2"/>
    <property type="match status" value="1"/>
</dbReference>
<accession>A0A9D3N583</accession>
<dbReference type="Pfam" id="PF00530">
    <property type="entry name" value="SRCR"/>
    <property type="match status" value="3"/>
</dbReference>
<dbReference type="InterPro" id="IPR036772">
    <property type="entry name" value="SRCR-like_dom_sf"/>
</dbReference>
<comment type="subunit">
    <text evidence="3">Homodimer, and heterodimer with other family members.</text>
</comment>
<feature type="disulfide bond" evidence="9">
    <location>
        <begin position="260"/>
        <end position="270"/>
    </location>
</feature>
<dbReference type="InterPro" id="IPR023410">
    <property type="entry name" value="14-3-3_domain"/>
</dbReference>
<feature type="disulfide bond" evidence="9">
    <location>
        <begin position="99"/>
        <end position="160"/>
    </location>
</feature>
<dbReference type="Proteomes" id="UP000824219">
    <property type="component" value="Linkage Group LG28"/>
</dbReference>
<dbReference type="PRINTS" id="PR00258">
    <property type="entry name" value="SPERACTRCPTR"/>
</dbReference>
<dbReference type="EMBL" id="JAHKSW010000028">
    <property type="protein sequence ID" value="KAG7314730.1"/>
    <property type="molecule type" value="Genomic_DNA"/>
</dbReference>
<feature type="domain" description="SRCR" evidence="11">
    <location>
        <begin position="191"/>
        <end position="291"/>
    </location>
</feature>
<dbReference type="FunFam" id="3.10.250.10:FF:000003">
    <property type="entry name" value="Deleted in malignant brain tumors 1"/>
    <property type="match status" value="1"/>
</dbReference>
<dbReference type="PRINTS" id="PR00305">
    <property type="entry name" value="1433ZETA"/>
</dbReference>
<evidence type="ECO:0000256" key="4">
    <source>
        <dbReference type="ARBA" id="ARBA00022525"/>
    </source>
</evidence>
<dbReference type="SUPFAM" id="SSF48445">
    <property type="entry name" value="14-3-3 protein"/>
    <property type="match status" value="1"/>
</dbReference>
<protein>
    <recommendedName>
        <fullName evidence="11">SRCR domain-containing protein</fullName>
    </recommendedName>
</protein>
<feature type="disulfide bond" evidence="9">
    <location>
        <begin position="229"/>
        <end position="290"/>
    </location>
</feature>
<dbReference type="OrthoDB" id="536948at2759"/>
<keyword evidence="13" id="KW-1185">Reference proteome</keyword>
<keyword evidence="7 9" id="KW-1015">Disulfide bond</keyword>
<feature type="disulfide bond" evidence="9">
    <location>
        <begin position="216"/>
        <end position="280"/>
    </location>
</feature>
<dbReference type="InterPro" id="IPR036815">
    <property type="entry name" value="14-3-3_dom_sf"/>
</dbReference>
<dbReference type="FunFam" id="3.10.250.10:FF:000006">
    <property type="entry name" value="neurotrypsin isoform X2"/>
    <property type="match status" value="1"/>
</dbReference>
<name>A0A9D3N583_9TELE</name>
<proteinExistence type="inferred from homology"/>
<feature type="disulfide bond" evidence="9">
    <location>
        <begin position="370"/>
        <end position="434"/>
    </location>
</feature>
<keyword evidence="4" id="KW-0964">Secreted</keyword>
<keyword evidence="5" id="KW-0732">Signal</keyword>
<evidence type="ECO:0000256" key="2">
    <source>
        <dbReference type="ARBA" id="ARBA00006141"/>
    </source>
</evidence>
<feature type="disulfide bond" evidence="9">
    <location>
        <begin position="86"/>
        <end position="150"/>
    </location>
</feature>
<dbReference type="InterPro" id="IPR023409">
    <property type="entry name" value="14-3-3_CS"/>
</dbReference>
<evidence type="ECO:0000256" key="9">
    <source>
        <dbReference type="PROSITE-ProRule" id="PRU00196"/>
    </source>
</evidence>
<evidence type="ECO:0000313" key="12">
    <source>
        <dbReference type="EMBL" id="KAG7314730.1"/>
    </source>
</evidence>
<dbReference type="CDD" id="cd10024">
    <property type="entry name" value="14-3-3_gamma"/>
    <property type="match status" value="1"/>
</dbReference>
<dbReference type="FunFam" id="1.20.190.20:FF:000001">
    <property type="entry name" value="14-3-3 gamma 1"/>
    <property type="match status" value="1"/>
</dbReference>
<dbReference type="PANTHER" id="PTHR48071:SF15">
    <property type="entry name" value="SRCR DOMAIN-CONTAINING PROTEIN"/>
    <property type="match status" value="1"/>
</dbReference>
<feature type="domain" description="SRCR" evidence="11">
    <location>
        <begin position="61"/>
        <end position="161"/>
    </location>
</feature>
<dbReference type="GO" id="GO:0004252">
    <property type="term" value="F:serine-type endopeptidase activity"/>
    <property type="evidence" value="ECO:0007669"/>
    <property type="project" value="TreeGrafter"/>
</dbReference>
<feature type="disulfide bond" evidence="9">
    <location>
        <begin position="383"/>
        <end position="444"/>
    </location>
</feature>
<feature type="domain" description="SRCR" evidence="11">
    <location>
        <begin position="345"/>
        <end position="445"/>
    </location>
</feature>
<evidence type="ECO:0000256" key="5">
    <source>
        <dbReference type="ARBA" id="ARBA00022729"/>
    </source>
</evidence>
<dbReference type="InterPro" id="IPR000308">
    <property type="entry name" value="14-3-3"/>
</dbReference>
<dbReference type="GO" id="GO:0005615">
    <property type="term" value="C:extracellular space"/>
    <property type="evidence" value="ECO:0007669"/>
    <property type="project" value="TreeGrafter"/>
</dbReference>
<evidence type="ECO:0000256" key="10">
    <source>
        <dbReference type="RuleBase" id="RU003466"/>
    </source>
</evidence>
<evidence type="ECO:0000256" key="3">
    <source>
        <dbReference type="ARBA" id="ARBA00011625"/>
    </source>
</evidence>
<evidence type="ECO:0000256" key="7">
    <source>
        <dbReference type="ARBA" id="ARBA00023157"/>
    </source>
</evidence>
<dbReference type="GO" id="GO:0005886">
    <property type="term" value="C:plasma membrane"/>
    <property type="evidence" value="ECO:0007669"/>
    <property type="project" value="TreeGrafter"/>
</dbReference>
<dbReference type="AlphaFoldDB" id="A0A9D3N583"/>
<comment type="similarity">
    <text evidence="2 10">Belongs to the 14-3-3 family.</text>
</comment>
<dbReference type="SMART" id="SM00202">
    <property type="entry name" value="SR"/>
    <property type="match status" value="3"/>
</dbReference>
<sequence>MRDQGVLNSVCRHWKASTCLISLLASLLLLAFNMRLPLDHKLTRRSVLSNNNRTDNTQNLLRLVNGRSRCEGRIEVQYNGTWGTVCDDDWDMVDANVVCRQLECGPAVAVGTSSRFGQGSGPILLDNVDCSGEETELSQCGNQGWGIHNCYHYEDVAVTCKGNTVLGPQGLPEEPSTLARRNSGLSGDGSIRLVGGLDHCQGRVEIYYRGSWGTVCDDDWGIRDAAVVCQQVGCGPAVTYTTNAYFGYGKGLILLDNVHCSGSEIQLAACYSLGWGIHNCGHHEDAGVICTRLTTTTAPPVNTETIDKAFLHTDIPAETGMTIPVTKTTPTNPTTSFTTKEQPTVRVVNGNSSCQGRVEVFYENIWGTVCDDEWDMENAQVVCRQLGCGPAMAAIPLAYFGYGSGPILLDNVDCDGNERLLADCFNLGWGQHNCGHHEDAGVICSTSPGWVGTSRSFGVTDKILTTPPPVEGAMRLSGGPNRCEGRVELYHRAKMVDREQLVQKARLAEQAERYDDMAAAMKSVTELNEALSNEERNLLSVAYKNVVGARRSSWRVVSSIEQKTSADGNEKKIEMVRAYREKIEKELEAVCQDVLNLLDNFLIKNCSEAQHESKVFYLKMKGDYYRYLAEVATGEKRAAVVESSEKAYSEAHEISKEHMQPTHPIRLGLALNYSVFYYEIQNAPEQACHLAKTAFDDAIAELDTLNEDSYKDSTLIMQLLRDNLTLWTSDQQDDEGGEGNN</sequence>
<comment type="subcellular location">
    <subcellularLocation>
        <location evidence="1">Secreted</location>
    </subcellularLocation>
</comment>
<evidence type="ECO:0000256" key="1">
    <source>
        <dbReference type="ARBA" id="ARBA00004613"/>
    </source>
</evidence>